<evidence type="ECO:0000313" key="1">
    <source>
        <dbReference type="EMBL" id="BCI85473.1"/>
    </source>
</evidence>
<gene>
    <name evidence="1" type="ORF">NIIDMKKI_06790</name>
</gene>
<accession>A0A7G1I5D8</accession>
<name>A0A7G1I5D8_MYCKA</name>
<protein>
    <submittedName>
        <fullName evidence="1">Uncharacterized protein</fullName>
    </submittedName>
</protein>
<dbReference type="Proteomes" id="UP000516380">
    <property type="component" value="Chromosome"/>
</dbReference>
<dbReference type="EMBL" id="AP023343">
    <property type="protein sequence ID" value="BCI85473.1"/>
    <property type="molecule type" value="Genomic_DNA"/>
</dbReference>
<keyword evidence="2" id="KW-1185">Reference proteome</keyword>
<organism evidence="1 2">
    <name type="scientific">Mycobacterium kansasii</name>
    <dbReference type="NCBI Taxonomy" id="1768"/>
    <lineage>
        <taxon>Bacteria</taxon>
        <taxon>Bacillati</taxon>
        <taxon>Actinomycetota</taxon>
        <taxon>Actinomycetes</taxon>
        <taxon>Mycobacteriales</taxon>
        <taxon>Mycobacteriaceae</taxon>
        <taxon>Mycobacterium</taxon>
    </lineage>
</organism>
<sequence>MARRTGRSVVVNRILAITQPRGKVAEVRARRGGVRVARDDPELDHDAYLDKQG</sequence>
<evidence type="ECO:0000313" key="2">
    <source>
        <dbReference type="Proteomes" id="UP000516380"/>
    </source>
</evidence>
<dbReference type="AlphaFoldDB" id="A0A7G1I5D8"/>
<proteinExistence type="predicted"/>
<reference evidence="1 2" key="1">
    <citation type="submission" date="2020-07" db="EMBL/GenBank/DDBJ databases">
        <title>Mycobacterium kansasii (former subtype) with zoonotic potential isolated from diseased indoor pet cat, Japan.</title>
        <authorList>
            <person name="Fukano H."/>
            <person name="Terazono T."/>
            <person name="Hoshino Y."/>
        </authorList>
    </citation>
    <scope>NUCLEOTIDE SEQUENCE [LARGE SCALE GENOMIC DNA]</scope>
    <source>
        <strain evidence="1 2">Kuro-I</strain>
    </source>
</reference>